<dbReference type="SUPFAM" id="SSF101852">
    <property type="entry name" value="Bacterial fluorinating enzyme, C-terminal domain"/>
    <property type="match status" value="1"/>
</dbReference>
<dbReference type="Proteomes" id="UP000321408">
    <property type="component" value="Chromosome"/>
</dbReference>
<dbReference type="EMBL" id="CP042905">
    <property type="protein sequence ID" value="QEE14308.1"/>
    <property type="molecule type" value="Genomic_DNA"/>
</dbReference>
<dbReference type="InterPro" id="IPR023227">
    <property type="entry name" value="SAM_OH_AdoTrfase_C_sf"/>
</dbReference>
<comment type="similarity">
    <text evidence="2">Belongs to the SAM hydrolase / SAM-dependent halogenase family.</text>
</comment>
<keyword evidence="6" id="KW-1185">Reference proteome</keyword>
<dbReference type="PIRSF" id="PIRSF006779">
    <property type="entry name" value="UCP006779"/>
    <property type="match status" value="1"/>
</dbReference>
<sequence length="297" mass="33735">MVIIGIITDFGERGHHYVAEMKGVGLQINPDVQIIDVAHSITPFSIIEAAFVLYKTYSTFPKNTIFVCVVDPGVGSNRDIVAIQTIDNYILIGPDNGIFSYFSNNNLIRFILKITESEFFYKPYSETIKMVEDHDEIYENPPSDSNISFPISSTFHGRDIMMPIAAHLSKGLEIFSIGTPKESVVILPDLEPKYSEKELNIKGMIQYIDDFGNIITNIPNDEFHLLTHNKFSKFRLKLLDKNYDIEFVSFFAENSPEKILLIEGSSNFLEICQNQRNTASKLNVIVGNVFQIKLMEE</sequence>
<name>A0A5B9D5B6_9ARCH</name>
<gene>
    <name evidence="5" type="ORF">DSAG12_00120</name>
</gene>
<evidence type="ECO:0000259" key="4">
    <source>
        <dbReference type="Pfam" id="PF20257"/>
    </source>
</evidence>
<dbReference type="PANTHER" id="PTHR35092:SF1">
    <property type="entry name" value="CHLORINASE MJ1651"/>
    <property type="match status" value="1"/>
</dbReference>
<accession>A0A5B9D5B6</accession>
<dbReference type="InterPro" id="IPR046470">
    <property type="entry name" value="SAM_HAT_C"/>
</dbReference>
<evidence type="ECO:0000259" key="3">
    <source>
        <dbReference type="Pfam" id="PF01887"/>
    </source>
</evidence>
<dbReference type="InterPro" id="IPR023228">
    <property type="entry name" value="SAM_OH_AdoTrfase_N_sf"/>
</dbReference>
<dbReference type="Pfam" id="PF20257">
    <property type="entry name" value="SAM_HAT_C"/>
    <property type="match status" value="1"/>
</dbReference>
<dbReference type="AlphaFoldDB" id="A0A5B9D5B6"/>
<dbReference type="GeneID" id="41328125"/>
<reference evidence="5 6" key="1">
    <citation type="journal article" date="2020" name="Nature">
        <title>Isolation of an archaeon at the prokaryote-eukaryote interface.</title>
        <authorList>
            <person name="Imachi H."/>
            <person name="Nobu M.K."/>
            <person name="Nakahara N."/>
            <person name="Morono Y."/>
            <person name="Ogawara M."/>
            <person name="Takaki Y."/>
            <person name="Takano Y."/>
            <person name="Uematsu K."/>
            <person name="Ikuta T."/>
            <person name="Ito M."/>
            <person name="Matsui Y."/>
            <person name="Miyazaki M."/>
            <person name="Murata K."/>
            <person name="Saito Y."/>
            <person name="Sakai S."/>
            <person name="Song C."/>
            <person name="Tasumi E."/>
            <person name="Yamanaka Y."/>
            <person name="Yamaguchi T."/>
            <person name="Kamagata Y."/>
            <person name="Tamaki H."/>
            <person name="Takai K."/>
        </authorList>
    </citation>
    <scope>NUCLEOTIDE SEQUENCE [LARGE SCALE GENOMIC DNA]</scope>
    <source>
        <strain evidence="5 6">MK-D1</strain>
    </source>
</reference>
<keyword evidence="1" id="KW-0949">S-adenosyl-L-methionine</keyword>
<proteinExistence type="inferred from homology"/>
<dbReference type="Gene3D" id="2.40.30.90">
    <property type="entry name" value="Bacterial fluorinating enzyme like"/>
    <property type="match status" value="1"/>
</dbReference>
<reference evidence="5 6" key="2">
    <citation type="journal article" date="2024" name="Int. J. Syst. Evol. Microbiol.">
        <title>Promethearchaeum syntrophicum gen. nov., sp. nov., an anaerobic, obligately syntrophic archaeon, the first isolate of the lineage 'Asgard' archaea, and proposal of the new archaeal phylum Promethearchaeota phyl. nov. and kingdom Promethearchaeati regn. nov.</title>
        <authorList>
            <person name="Imachi H."/>
            <person name="Nobu M.K."/>
            <person name="Kato S."/>
            <person name="Takaki Y."/>
            <person name="Miyazaki M."/>
            <person name="Miyata M."/>
            <person name="Ogawara M."/>
            <person name="Saito Y."/>
            <person name="Sakai S."/>
            <person name="Tahara Y.O."/>
            <person name="Takano Y."/>
            <person name="Tasumi E."/>
            <person name="Uematsu K."/>
            <person name="Yoshimura T."/>
            <person name="Itoh T."/>
            <person name="Ohkuma M."/>
            <person name="Takai K."/>
        </authorList>
    </citation>
    <scope>NUCLEOTIDE SEQUENCE [LARGE SCALE GENOMIC DNA]</scope>
    <source>
        <strain evidence="5 6">MK-D1</strain>
    </source>
</reference>
<evidence type="ECO:0000313" key="6">
    <source>
        <dbReference type="Proteomes" id="UP000321408"/>
    </source>
</evidence>
<dbReference type="KEGG" id="psyt:DSAG12_00120"/>
<feature type="domain" description="S-adenosyl-l-methionine hydroxide adenosyltransferase N-terminal" evidence="3">
    <location>
        <begin position="4"/>
        <end position="177"/>
    </location>
</feature>
<dbReference type="GO" id="GO:0016740">
    <property type="term" value="F:transferase activity"/>
    <property type="evidence" value="ECO:0007669"/>
    <property type="project" value="UniProtKB-KW"/>
</dbReference>
<dbReference type="Pfam" id="PF01887">
    <property type="entry name" value="SAM_HAT_N"/>
    <property type="match status" value="1"/>
</dbReference>
<dbReference type="InterPro" id="IPR002747">
    <property type="entry name" value="SAM_OH_AdoTrfase"/>
</dbReference>
<dbReference type="InterPro" id="IPR046469">
    <property type="entry name" value="SAM_HAT_N"/>
</dbReference>
<evidence type="ECO:0000256" key="1">
    <source>
        <dbReference type="ARBA" id="ARBA00022691"/>
    </source>
</evidence>
<evidence type="ECO:0000313" key="5">
    <source>
        <dbReference type="EMBL" id="QEE14308.1"/>
    </source>
</evidence>
<dbReference type="SUPFAM" id="SSF102522">
    <property type="entry name" value="Bacterial fluorinating enzyme, N-terminal domain"/>
    <property type="match status" value="2"/>
</dbReference>
<dbReference type="RefSeq" id="WP_147661267.1">
    <property type="nucleotide sequence ID" value="NZ_CP042905.2"/>
</dbReference>
<dbReference type="Gene3D" id="3.40.50.10790">
    <property type="entry name" value="S-adenosyl-l-methionine hydroxide adenosyltransferase, N-terminal"/>
    <property type="match status" value="1"/>
</dbReference>
<organism evidence="5 6">
    <name type="scientific">Promethearchaeum syntrophicum</name>
    <dbReference type="NCBI Taxonomy" id="2594042"/>
    <lineage>
        <taxon>Archaea</taxon>
        <taxon>Promethearchaeati</taxon>
        <taxon>Promethearchaeota</taxon>
        <taxon>Promethearchaeia</taxon>
        <taxon>Promethearchaeales</taxon>
        <taxon>Promethearchaeaceae</taxon>
        <taxon>Promethearchaeum</taxon>
    </lineage>
</organism>
<dbReference type="OrthoDB" id="372224at2157"/>
<protein>
    <submittedName>
        <fullName evidence="5">S-adenosyl-l-methionine hydroxide adenosyltransferase family protein</fullName>
    </submittedName>
</protein>
<evidence type="ECO:0000256" key="2">
    <source>
        <dbReference type="ARBA" id="ARBA00024035"/>
    </source>
</evidence>
<dbReference type="PANTHER" id="PTHR35092">
    <property type="entry name" value="CHLORINASE MJ1651"/>
    <property type="match status" value="1"/>
</dbReference>
<feature type="domain" description="S-adenosyl-l-methionine hydroxide adenosyltransferase C-terminal" evidence="4">
    <location>
        <begin position="203"/>
        <end position="288"/>
    </location>
</feature>